<dbReference type="PANTHER" id="PTHR47572">
    <property type="entry name" value="LIPOPROTEIN-RELATED"/>
    <property type="match status" value="1"/>
</dbReference>
<dbReference type="InterPro" id="IPR013658">
    <property type="entry name" value="SGL"/>
</dbReference>
<evidence type="ECO:0000313" key="3">
    <source>
        <dbReference type="Proteomes" id="UP001595799"/>
    </source>
</evidence>
<accession>A0ABV8UMI9</accession>
<dbReference type="InterPro" id="IPR011042">
    <property type="entry name" value="6-blade_b-propeller_TolB-like"/>
</dbReference>
<name>A0ABV8UMI9_9PROT</name>
<gene>
    <name evidence="2" type="ORF">ACFOW6_11955</name>
</gene>
<evidence type="ECO:0000313" key="2">
    <source>
        <dbReference type="EMBL" id="MFC4352254.1"/>
    </source>
</evidence>
<proteinExistence type="predicted"/>
<dbReference type="SUPFAM" id="SSF63829">
    <property type="entry name" value="Calcium-dependent phosphotriesterase"/>
    <property type="match status" value="1"/>
</dbReference>
<dbReference type="Gene3D" id="2.120.10.30">
    <property type="entry name" value="TolB, C-terminal domain"/>
    <property type="match status" value="1"/>
</dbReference>
<dbReference type="Pfam" id="PF08450">
    <property type="entry name" value="SGL"/>
    <property type="match status" value="1"/>
</dbReference>
<dbReference type="PANTHER" id="PTHR47572:SF5">
    <property type="entry name" value="BLR2277 PROTEIN"/>
    <property type="match status" value="1"/>
</dbReference>
<dbReference type="RefSeq" id="WP_382422601.1">
    <property type="nucleotide sequence ID" value="NZ_JBHSCW010000006.1"/>
</dbReference>
<comment type="caution">
    <text evidence="2">The sequence shown here is derived from an EMBL/GenBank/DDBJ whole genome shotgun (WGS) entry which is preliminary data.</text>
</comment>
<dbReference type="InterPro" id="IPR051262">
    <property type="entry name" value="SMP-30/CGR1_Lactonase"/>
</dbReference>
<evidence type="ECO:0000259" key="1">
    <source>
        <dbReference type="Pfam" id="PF08450"/>
    </source>
</evidence>
<organism evidence="2 3">
    <name type="scientific">Fodinicurvata halophila</name>
    <dbReference type="NCBI Taxonomy" id="1419723"/>
    <lineage>
        <taxon>Bacteria</taxon>
        <taxon>Pseudomonadati</taxon>
        <taxon>Pseudomonadota</taxon>
        <taxon>Alphaproteobacteria</taxon>
        <taxon>Rhodospirillales</taxon>
        <taxon>Rhodovibrionaceae</taxon>
        <taxon>Fodinicurvata</taxon>
    </lineage>
</organism>
<reference evidence="3" key="1">
    <citation type="journal article" date="2019" name="Int. J. Syst. Evol. Microbiol.">
        <title>The Global Catalogue of Microorganisms (GCM) 10K type strain sequencing project: providing services to taxonomists for standard genome sequencing and annotation.</title>
        <authorList>
            <consortium name="The Broad Institute Genomics Platform"/>
            <consortium name="The Broad Institute Genome Sequencing Center for Infectious Disease"/>
            <person name="Wu L."/>
            <person name="Ma J."/>
        </authorList>
    </citation>
    <scope>NUCLEOTIDE SEQUENCE [LARGE SCALE GENOMIC DNA]</scope>
    <source>
        <strain evidence="3">CECT 8472</strain>
    </source>
</reference>
<protein>
    <submittedName>
        <fullName evidence="2">SMP-30/gluconolactonase/LRE family protein</fullName>
    </submittedName>
</protein>
<dbReference type="EMBL" id="JBHSCW010000006">
    <property type="protein sequence ID" value="MFC4352254.1"/>
    <property type="molecule type" value="Genomic_DNA"/>
</dbReference>
<keyword evidence="3" id="KW-1185">Reference proteome</keyword>
<feature type="domain" description="SMP-30/Gluconolactonase/LRE-like region" evidence="1">
    <location>
        <begin position="4"/>
        <end position="91"/>
    </location>
</feature>
<sequence length="94" mass="9953">MALTRANQVWRLPLHPDGTTSKVSAFINLSGGLAGPDGLAMNKDGGLAIAHCGLGTVWVLNRLGEPLYRVQSCEGLSTTNIAYGGSDNRQLLHH</sequence>
<dbReference type="Proteomes" id="UP001595799">
    <property type="component" value="Unassembled WGS sequence"/>
</dbReference>